<dbReference type="InterPro" id="IPR011992">
    <property type="entry name" value="EF-hand-dom_pair"/>
</dbReference>
<protein>
    <submittedName>
        <fullName evidence="3">EF hand</fullName>
    </submittedName>
</protein>
<reference evidence="4" key="1">
    <citation type="submission" date="2015-07" db="EMBL/GenBank/DDBJ databases">
        <title>Draft Genome Sequence of Roseovarius tolerans EL-164, a producer of N-Acylated Alanine Methyl Esters (NAMEs).</title>
        <authorList>
            <person name="Voget S."/>
            <person name="Bruns H."/>
            <person name="Wagner-Doebler I."/>
            <person name="Schulz S."/>
            <person name="Daniel R."/>
        </authorList>
    </citation>
    <scope>NUCLEOTIDE SEQUENCE [LARGE SCALE GENOMIC DNA]</scope>
    <source>
        <strain evidence="4">EL-164</strain>
    </source>
</reference>
<dbReference type="PATRIC" id="fig|74031.6.peg.3519"/>
<dbReference type="SUPFAM" id="SSF47473">
    <property type="entry name" value="EF-hand"/>
    <property type="match status" value="1"/>
</dbReference>
<sequence>MRRAAVGAMVVALFAAPAFSLTVSEVDTDGDSLVSFTEMSVLYPDLTEEVFAEIDTSGDSFVDESELTAALEVGTVAEPNE</sequence>
<evidence type="ECO:0000259" key="2">
    <source>
        <dbReference type="PROSITE" id="PS50222"/>
    </source>
</evidence>
<feature type="chain" id="PRO_5005562849" evidence="1">
    <location>
        <begin position="21"/>
        <end position="81"/>
    </location>
</feature>
<comment type="caution">
    <text evidence="3">The sequence shown here is derived from an EMBL/GenBank/DDBJ whole genome shotgun (WGS) entry which is preliminary data.</text>
</comment>
<gene>
    <name evidence="3" type="ORF">ROTO_34340</name>
</gene>
<dbReference type="InterPro" id="IPR002048">
    <property type="entry name" value="EF_hand_dom"/>
</dbReference>
<evidence type="ECO:0000256" key="1">
    <source>
        <dbReference type="SAM" id="SignalP"/>
    </source>
</evidence>
<proteinExistence type="predicted"/>
<dbReference type="Proteomes" id="UP000037046">
    <property type="component" value="Unassembled WGS sequence"/>
</dbReference>
<feature type="signal peptide" evidence="1">
    <location>
        <begin position="1"/>
        <end position="20"/>
    </location>
</feature>
<keyword evidence="1" id="KW-0732">Signal</keyword>
<dbReference type="GO" id="GO:0005509">
    <property type="term" value="F:calcium ion binding"/>
    <property type="evidence" value="ECO:0007669"/>
    <property type="project" value="InterPro"/>
</dbReference>
<accession>A0A0L6CQK6</accession>
<feature type="domain" description="EF-hand" evidence="2">
    <location>
        <begin position="42"/>
        <end position="77"/>
    </location>
</feature>
<dbReference type="EMBL" id="LGVV01000075">
    <property type="protein sequence ID" value="KNX40027.1"/>
    <property type="molecule type" value="Genomic_DNA"/>
</dbReference>
<dbReference type="OrthoDB" id="5470953at2"/>
<evidence type="ECO:0000313" key="4">
    <source>
        <dbReference type="Proteomes" id="UP000037046"/>
    </source>
</evidence>
<dbReference type="AlphaFoldDB" id="A0A0L6CQK6"/>
<keyword evidence="4" id="KW-1185">Reference proteome</keyword>
<dbReference type="RefSeq" id="WP_050664262.1">
    <property type="nucleotide sequence ID" value="NZ_CP118494.1"/>
</dbReference>
<name>A0A0L6CQK6_9RHOB</name>
<dbReference type="PROSITE" id="PS50222">
    <property type="entry name" value="EF_HAND_2"/>
    <property type="match status" value="1"/>
</dbReference>
<dbReference type="Gene3D" id="1.10.238.10">
    <property type="entry name" value="EF-hand"/>
    <property type="match status" value="1"/>
</dbReference>
<evidence type="ECO:0000313" key="3">
    <source>
        <dbReference type="EMBL" id="KNX40027.1"/>
    </source>
</evidence>
<organism evidence="3 4">
    <name type="scientific">Roseovarius tolerans</name>
    <dbReference type="NCBI Taxonomy" id="74031"/>
    <lineage>
        <taxon>Bacteria</taxon>
        <taxon>Pseudomonadati</taxon>
        <taxon>Pseudomonadota</taxon>
        <taxon>Alphaproteobacteria</taxon>
        <taxon>Rhodobacterales</taxon>
        <taxon>Roseobacteraceae</taxon>
        <taxon>Roseovarius</taxon>
    </lineage>
</organism>